<feature type="compositionally biased region" description="Polar residues" evidence="1">
    <location>
        <begin position="1"/>
        <end position="22"/>
    </location>
</feature>
<evidence type="ECO:0000313" key="2">
    <source>
        <dbReference type="EMBL" id="PMD36755.1"/>
    </source>
</evidence>
<protein>
    <submittedName>
        <fullName evidence="2">Uncharacterized protein</fullName>
    </submittedName>
</protein>
<name>A0A2J6RE10_HYAVF</name>
<reference evidence="2 3" key="1">
    <citation type="submission" date="2016-04" db="EMBL/GenBank/DDBJ databases">
        <title>A degradative enzymes factory behind the ericoid mycorrhizal symbiosis.</title>
        <authorList>
            <consortium name="DOE Joint Genome Institute"/>
            <person name="Martino E."/>
            <person name="Morin E."/>
            <person name="Grelet G."/>
            <person name="Kuo A."/>
            <person name="Kohler A."/>
            <person name="Daghino S."/>
            <person name="Barry K."/>
            <person name="Choi C."/>
            <person name="Cichocki N."/>
            <person name="Clum A."/>
            <person name="Copeland A."/>
            <person name="Hainaut M."/>
            <person name="Haridas S."/>
            <person name="Labutti K."/>
            <person name="Lindquist E."/>
            <person name="Lipzen A."/>
            <person name="Khouja H.-R."/>
            <person name="Murat C."/>
            <person name="Ohm R."/>
            <person name="Olson A."/>
            <person name="Spatafora J."/>
            <person name="Veneault-Fourrey C."/>
            <person name="Henrissat B."/>
            <person name="Grigoriev I."/>
            <person name="Martin F."/>
            <person name="Perotto S."/>
        </authorList>
    </citation>
    <scope>NUCLEOTIDE SEQUENCE [LARGE SCALE GENOMIC DNA]</scope>
    <source>
        <strain evidence="2 3">F</strain>
    </source>
</reference>
<evidence type="ECO:0000313" key="3">
    <source>
        <dbReference type="Proteomes" id="UP000235786"/>
    </source>
</evidence>
<feature type="region of interest" description="Disordered" evidence="1">
    <location>
        <begin position="133"/>
        <end position="194"/>
    </location>
</feature>
<organism evidence="2 3">
    <name type="scientific">Hyaloscypha variabilis (strain UAMH 11265 / GT02V1 / F)</name>
    <name type="common">Meliniomyces variabilis</name>
    <dbReference type="NCBI Taxonomy" id="1149755"/>
    <lineage>
        <taxon>Eukaryota</taxon>
        <taxon>Fungi</taxon>
        <taxon>Dikarya</taxon>
        <taxon>Ascomycota</taxon>
        <taxon>Pezizomycotina</taxon>
        <taxon>Leotiomycetes</taxon>
        <taxon>Helotiales</taxon>
        <taxon>Hyaloscyphaceae</taxon>
        <taxon>Hyaloscypha</taxon>
        <taxon>Hyaloscypha variabilis</taxon>
    </lineage>
</organism>
<keyword evidence="3" id="KW-1185">Reference proteome</keyword>
<dbReference type="Proteomes" id="UP000235786">
    <property type="component" value="Unassembled WGS sequence"/>
</dbReference>
<dbReference type="EMBL" id="KZ613950">
    <property type="protein sequence ID" value="PMD36755.1"/>
    <property type="molecule type" value="Genomic_DNA"/>
</dbReference>
<dbReference type="OrthoDB" id="3559094at2759"/>
<feature type="compositionally biased region" description="Polar residues" evidence="1">
    <location>
        <begin position="29"/>
        <end position="42"/>
    </location>
</feature>
<feature type="compositionally biased region" description="Polar residues" evidence="1">
    <location>
        <begin position="163"/>
        <end position="184"/>
    </location>
</feature>
<proteinExistence type="predicted"/>
<gene>
    <name evidence="2" type="ORF">L207DRAFT_89294</name>
</gene>
<feature type="compositionally biased region" description="Basic and acidic residues" evidence="1">
    <location>
        <begin position="136"/>
        <end position="153"/>
    </location>
</feature>
<feature type="region of interest" description="Disordered" evidence="1">
    <location>
        <begin position="1"/>
        <end position="58"/>
    </location>
</feature>
<accession>A0A2J6RE10</accession>
<feature type="non-terminal residue" evidence="2">
    <location>
        <position position="1"/>
    </location>
</feature>
<evidence type="ECO:0000256" key="1">
    <source>
        <dbReference type="SAM" id="MobiDB-lite"/>
    </source>
</evidence>
<dbReference type="AlphaFoldDB" id="A0A2J6RE10"/>
<sequence length="194" mass="22358">KISLRTQPSFGTAPASISQYNQRPRHTQRPTSIQTHNKQQTSNRKRRKNSSIKPIMDPTIANLTDERDTCLAQRDHCLSHCTTLQSQLDAAESQLRSKFQTSQCKVDAEIFEGESLERLKEWRRVLEWVIEEEERKEEGKEGKRESEGEEGKGKGRRHGTELPFSSSNLTGFLTKNHQLTQGRTQYPEPRPKNN</sequence>